<keyword evidence="6" id="KW-0472">Membrane</keyword>
<dbReference type="InterPro" id="IPR036322">
    <property type="entry name" value="WD40_repeat_dom_sf"/>
</dbReference>
<dbReference type="InterPro" id="IPR001680">
    <property type="entry name" value="WD40_rpt"/>
</dbReference>
<dbReference type="GO" id="GO:0002183">
    <property type="term" value="P:cytoplasmic translational initiation"/>
    <property type="evidence" value="ECO:0007669"/>
    <property type="project" value="TreeGrafter"/>
</dbReference>
<dbReference type="PROSITE" id="PS50294">
    <property type="entry name" value="WD_REPEATS_REGION"/>
    <property type="match status" value="1"/>
</dbReference>
<dbReference type="GO" id="GO:0003743">
    <property type="term" value="F:translation initiation factor activity"/>
    <property type="evidence" value="ECO:0007669"/>
    <property type="project" value="UniProtKB-KW"/>
</dbReference>
<evidence type="ECO:0000256" key="5">
    <source>
        <dbReference type="PROSITE-ProRule" id="PRU00221"/>
    </source>
</evidence>
<dbReference type="PANTHER" id="PTHR19877">
    <property type="entry name" value="EUKARYOTIC TRANSLATION INITIATION FACTOR 3 SUBUNIT I"/>
    <property type="match status" value="1"/>
</dbReference>
<keyword evidence="6" id="KW-1133">Transmembrane helix</keyword>
<dbReference type="PANTHER" id="PTHR19877:SF1">
    <property type="entry name" value="EUKARYOTIC TRANSLATION INITIATION FACTOR 3 SUBUNIT I"/>
    <property type="match status" value="1"/>
</dbReference>
<evidence type="ECO:0000256" key="3">
    <source>
        <dbReference type="ARBA" id="ARBA00038394"/>
    </source>
</evidence>
<dbReference type="SMART" id="SM00320">
    <property type="entry name" value="WD40"/>
    <property type="match status" value="3"/>
</dbReference>
<evidence type="ECO:0000256" key="1">
    <source>
        <dbReference type="ARBA" id="ARBA00022574"/>
    </source>
</evidence>
<feature type="repeat" description="WD" evidence="5">
    <location>
        <begin position="52"/>
        <end position="93"/>
    </location>
</feature>
<evidence type="ECO:0000256" key="4">
    <source>
        <dbReference type="ARBA" id="ARBA00040390"/>
    </source>
</evidence>
<dbReference type="Pfam" id="PF00400">
    <property type="entry name" value="WD40"/>
    <property type="match status" value="2"/>
</dbReference>
<dbReference type="SUPFAM" id="SSF50978">
    <property type="entry name" value="WD40 repeat-like"/>
    <property type="match status" value="1"/>
</dbReference>
<feature type="transmembrane region" description="Helical" evidence="6">
    <location>
        <begin position="99"/>
        <end position="117"/>
    </location>
</feature>
<reference evidence="7" key="1">
    <citation type="submission" date="2018-11" db="EMBL/GenBank/DDBJ databases">
        <title>Myxobolus squamalis genome and transcriptome.</title>
        <authorList>
            <person name="Yahalomi D."/>
            <person name="Atkinson S.D."/>
            <person name="Neuhof M."/>
            <person name="Chang E.S."/>
            <person name="Philippe H."/>
            <person name="Cartwright P."/>
            <person name="Bartholomew J.L."/>
            <person name="Huchon D."/>
        </authorList>
    </citation>
    <scope>NUCLEOTIDE SEQUENCE</scope>
    <source>
        <strain evidence="7">71B08</strain>
        <tissue evidence="7">Whole</tissue>
    </source>
</reference>
<dbReference type="GO" id="GO:0071541">
    <property type="term" value="C:eukaryotic translation initiation factor 3 complex, eIF3m"/>
    <property type="evidence" value="ECO:0007669"/>
    <property type="project" value="TreeGrafter"/>
</dbReference>
<evidence type="ECO:0000256" key="6">
    <source>
        <dbReference type="SAM" id="Phobius"/>
    </source>
</evidence>
<dbReference type="AlphaFoldDB" id="A0A6B2G6C7"/>
<sequence length="235" mass="26695">MRTKLKGYKLSGFTRPITRIRYNIDGDLLFVSGKEHTIFSWRGSDFEPFCSYSGHKGAINDIYVQDDSKKLISASADSSLAIWDTETCKVLHRMNEKGSFILCGISLSCEMLFYIYMPDSTSYVLNVHELEGNHTLIYKKECKGVPTCAMWGFLDEHIIIGLENGELVIFDLNSKSLKVNNAHKSKISDIQMSPDYLHFITCSQDTTVLVGLILLSLSYGMLLHLTRYHMKLDLI</sequence>
<organism evidence="7">
    <name type="scientific">Myxobolus squamalis</name>
    <name type="common">Myxosporean</name>
    <dbReference type="NCBI Taxonomy" id="59785"/>
    <lineage>
        <taxon>Eukaryota</taxon>
        <taxon>Metazoa</taxon>
        <taxon>Cnidaria</taxon>
        <taxon>Myxozoa</taxon>
        <taxon>Myxosporea</taxon>
        <taxon>Bivalvulida</taxon>
        <taxon>Platysporina</taxon>
        <taxon>Myxobolidae</taxon>
        <taxon>Myxobolus</taxon>
    </lineage>
</organism>
<keyword evidence="7" id="KW-0396">Initiation factor</keyword>
<keyword evidence="2" id="KW-0677">Repeat</keyword>
<evidence type="ECO:0000256" key="2">
    <source>
        <dbReference type="ARBA" id="ARBA00022737"/>
    </source>
</evidence>
<dbReference type="Gene3D" id="2.130.10.10">
    <property type="entry name" value="YVTN repeat-like/Quinoprotein amine dehydrogenase"/>
    <property type="match status" value="1"/>
</dbReference>
<keyword evidence="7" id="KW-0648">Protein biosynthesis</keyword>
<dbReference type="InterPro" id="IPR015943">
    <property type="entry name" value="WD40/YVTN_repeat-like_dom_sf"/>
</dbReference>
<dbReference type="PROSITE" id="PS00678">
    <property type="entry name" value="WD_REPEATS_1"/>
    <property type="match status" value="1"/>
</dbReference>
<dbReference type="GO" id="GO:0003723">
    <property type="term" value="F:RNA binding"/>
    <property type="evidence" value="ECO:0007669"/>
    <property type="project" value="TreeGrafter"/>
</dbReference>
<accession>A0A6B2G6C7</accession>
<protein>
    <recommendedName>
        <fullName evidence="4">Serine-threonine kinase receptor-associated protein</fullName>
    </recommendedName>
</protein>
<dbReference type="PROSITE" id="PS50082">
    <property type="entry name" value="WD_REPEATS_2"/>
    <property type="match status" value="1"/>
</dbReference>
<name>A0A6B2G6C7_MYXSQ</name>
<proteinExistence type="inferred from homology"/>
<keyword evidence="6" id="KW-0812">Transmembrane</keyword>
<dbReference type="InterPro" id="IPR019775">
    <property type="entry name" value="WD40_repeat_CS"/>
</dbReference>
<evidence type="ECO:0000313" key="7">
    <source>
        <dbReference type="EMBL" id="NDJ97169.1"/>
    </source>
</evidence>
<feature type="transmembrane region" description="Helical" evidence="6">
    <location>
        <begin position="206"/>
        <end position="225"/>
    </location>
</feature>
<dbReference type="EMBL" id="GHBR01002292">
    <property type="protein sequence ID" value="NDJ97169.1"/>
    <property type="molecule type" value="Transcribed_RNA"/>
</dbReference>
<keyword evidence="1 5" id="KW-0853">WD repeat</keyword>
<comment type="similarity">
    <text evidence="3">Belongs to the WD repeat STRAP family.</text>
</comment>